<keyword evidence="12" id="KW-1185">Reference proteome</keyword>
<dbReference type="NCBIfam" id="NF006875">
    <property type="entry name" value="PRK09372.1"/>
    <property type="match status" value="1"/>
</dbReference>
<organism evidence="11 12">
    <name type="scientific">Shewanella holmiensis</name>
    <dbReference type="NCBI Taxonomy" id="2952222"/>
    <lineage>
        <taxon>Bacteria</taxon>
        <taxon>Pseudomonadati</taxon>
        <taxon>Pseudomonadota</taxon>
        <taxon>Gammaproteobacteria</taxon>
        <taxon>Alteromonadales</taxon>
        <taxon>Shewanellaceae</taxon>
        <taxon>Shewanella</taxon>
    </lineage>
</organism>
<dbReference type="Pfam" id="PF03737">
    <property type="entry name" value="RraA-like"/>
    <property type="match status" value="1"/>
</dbReference>
<evidence type="ECO:0000256" key="7">
    <source>
        <dbReference type="ARBA" id="ARBA00025046"/>
    </source>
</evidence>
<evidence type="ECO:0000313" key="11">
    <source>
        <dbReference type="EMBL" id="MCT7941765.1"/>
    </source>
</evidence>
<keyword evidence="5 9" id="KW-0479">Metal-binding</keyword>
<evidence type="ECO:0000256" key="4">
    <source>
        <dbReference type="ARBA" id="ARBA00011233"/>
    </source>
</evidence>
<evidence type="ECO:0000256" key="8">
    <source>
        <dbReference type="ARBA" id="ARBA00047973"/>
    </source>
</evidence>
<dbReference type="InterPro" id="IPR005493">
    <property type="entry name" value="RraA/RraA-like"/>
</dbReference>
<accession>A0A9X3AUN9</accession>
<sequence length="160" mass="17160">MLDLLPDLFDQYPQELQLINLPWQTFGQHAVFSGQIVTVKCFEDNSKVKSILATPGQGKVLVVDGGGSTRRALLGDMIAQSAVDNGWQGIVIYGCIRDVATINTMNIGVKALGVNPIKTDKKDLGEIGVNIEINSIEVKDGMTVYADLNGVAISDTALVL</sequence>
<evidence type="ECO:0000256" key="2">
    <source>
        <dbReference type="ARBA" id="ARBA00001968"/>
    </source>
</evidence>
<dbReference type="PANTHER" id="PTHR33254:SF4">
    <property type="entry name" value="4-HYDROXY-4-METHYL-2-OXOGLUTARATE ALDOLASE 3-RELATED"/>
    <property type="match status" value="1"/>
</dbReference>
<dbReference type="Proteomes" id="UP001155546">
    <property type="component" value="Unassembled WGS sequence"/>
</dbReference>
<dbReference type="RefSeq" id="WP_261298150.1">
    <property type="nucleotide sequence ID" value="NZ_JAMTCD010000008.1"/>
</dbReference>
<evidence type="ECO:0000256" key="10">
    <source>
        <dbReference type="RuleBase" id="RU004338"/>
    </source>
</evidence>
<evidence type="ECO:0000256" key="3">
    <source>
        <dbReference type="ARBA" id="ARBA00008621"/>
    </source>
</evidence>
<dbReference type="Gene3D" id="3.50.30.40">
    <property type="entry name" value="Ribonuclease E inhibitor RraA/RraA-like"/>
    <property type="match status" value="1"/>
</dbReference>
<evidence type="ECO:0000256" key="6">
    <source>
        <dbReference type="ARBA" id="ARBA00023239"/>
    </source>
</evidence>
<dbReference type="NCBIfam" id="NF009134">
    <property type="entry name" value="PRK12487.1"/>
    <property type="match status" value="1"/>
</dbReference>
<feature type="binding site" evidence="9">
    <location>
        <position position="97"/>
    </location>
    <ligand>
        <name>substrate</name>
    </ligand>
</feature>
<dbReference type="SUPFAM" id="SSF89562">
    <property type="entry name" value="RraA-like"/>
    <property type="match status" value="1"/>
</dbReference>
<keyword evidence="9" id="KW-0460">Magnesium</keyword>
<dbReference type="GO" id="GO:0047443">
    <property type="term" value="F:4-hydroxy-4-methyl-2-oxoglutarate aldolase activity"/>
    <property type="evidence" value="ECO:0007669"/>
    <property type="project" value="UniProtKB-EC"/>
</dbReference>
<dbReference type="EMBL" id="JAMTCD010000008">
    <property type="protein sequence ID" value="MCT7941765.1"/>
    <property type="molecule type" value="Genomic_DNA"/>
</dbReference>
<evidence type="ECO:0000256" key="9">
    <source>
        <dbReference type="PIRSR" id="PIRSR605493-1"/>
    </source>
</evidence>
<dbReference type="PANTHER" id="PTHR33254">
    <property type="entry name" value="4-HYDROXY-4-METHYL-2-OXOGLUTARATE ALDOLASE 3-RELATED"/>
    <property type="match status" value="1"/>
</dbReference>
<dbReference type="InterPro" id="IPR010203">
    <property type="entry name" value="RraA"/>
</dbReference>
<comment type="caution">
    <text evidence="11">The sequence shown here is derived from an EMBL/GenBank/DDBJ whole genome shotgun (WGS) entry which is preliminary data.</text>
</comment>
<comment type="catalytic activity">
    <reaction evidence="1 10">
        <text>4-hydroxy-4-methyl-2-oxoglutarate = 2 pyruvate</text>
        <dbReference type="Rhea" id="RHEA:22748"/>
        <dbReference type="ChEBI" id="CHEBI:15361"/>
        <dbReference type="ChEBI" id="CHEBI:58276"/>
        <dbReference type="EC" id="4.1.3.17"/>
    </reaction>
</comment>
<keyword evidence="6 10" id="KW-0456">Lyase</keyword>
<dbReference type="NCBIfam" id="TIGR01935">
    <property type="entry name" value="NOT-MenG"/>
    <property type="match status" value="1"/>
</dbReference>
<comment type="cofactor">
    <cofactor evidence="9">
        <name>Mg(2+)</name>
        <dbReference type="ChEBI" id="CHEBI:18420"/>
    </cofactor>
</comment>
<dbReference type="InterPro" id="IPR036704">
    <property type="entry name" value="RraA/RraA-like_sf"/>
</dbReference>
<comment type="function">
    <text evidence="7 10">Catalyzes the aldol cleavage of 4-hydroxy-4-methyl-2-oxoglutarate (HMG) into 2 molecules of pyruvate. Also contains a secondary oxaloacetate (OAA) decarboxylase activity due to the common pyruvate enolate transition state formed following C-C bond cleavage in the retro-aldol and decarboxylation reactions.</text>
</comment>
<comment type="similarity">
    <text evidence="3 10">Belongs to the class II aldolase/RraA-like family.</text>
</comment>
<reference evidence="11" key="1">
    <citation type="journal article" date="2023" name="Int. J. Syst. Evol. Microbiol.">
        <title>&lt;i&gt;Shewanella septentrionalis&lt;/i&gt; sp. nov. and &lt;i&gt;Shewanella holmiensis&lt;/i&gt; sp. nov., isolated from Baltic Sea water and sediments.</title>
        <authorList>
            <person name="Martin-Rodriguez A.J."/>
            <person name="Thorell K."/>
            <person name="Joffre E."/>
            <person name="Jensie-Markopoulos S."/>
            <person name="Moore E.R.B."/>
            <person name="Sjoling A."/>
        </authorList>
    </citation>
    <scope>NUCLEOTIDE SEQUENCE</scope>
    <source>
        <strain evidence="11">SP1S2-7</strain>
    </source>
</reference>
<evidence type="ECO:0000256" key="1">
    <source>
        <dbReference type="ARBA" id="ARBA00001342"/>
    </source>
</evidence>
<name>A0A9X3AUN9_9GAMM</name>
<proteinExistence type="inferred from homology"/>
<dbReference type="AlphaFoldDB" id="A0A9X3AUN9"/>
<feature type="binding site" evidence="9">
    <location>
        <begin position="75"/>
        <end position="78"/>
    </location>
    <ligand>
        <name>substrate</name>
    </ligand>
</feature>
<comment type="cofactor">
    <cofactor evidence="2 10">
        <name>a divalent metal cation</name>
        <dbReference type="ChEBI" id="CHEBI:60240"/>
    </cofactor>
</comment>
<comment type="catalytic activity">
    <reaction evidence="8 10">
        <text>oxaloacetate + H(+) = pyruvate + CO2</text>
        <dbReference type="Rhea" id="RHEA:15641"/>
        <dbReference type="ChEBI" id="CHEBI:15361"/>
        <dbReference type="ChEBI" id="CHEBI:15378"/>
        <dbReference type="ChEBI" id="CHEBI:16452"/>
        <dbReference type="ChEBI" id="CHEBI:16526"/>
        <dbReference type="EC" id="4.1.1.112"/>
    </reaction>
</comment>
<comment type="subunit">
    <text evidence="4 10">Homotrimer.</text>
</comment>
<dbReference type="GO" id="GO:0008428">
    <property type="term" value="F:ribonuclease inhibitor activity"/>
    <property type="evidence" value="ECO:0007669"/>
    <property type="project" value="InterPro"/>
</dbReference>
<protein>
    <recommendedName>
        <fullName evidence="10">4-hydroxy-4-methyl-2-oxoglutarate aldolase</fullName>
        <shortName evidence="10">HMG aldolase</shortName>
        <ecNumber evidence="10">4.1.1.112</ecNumber>
        <ecNumber evidence="10">4.1.3.17</ecNumber>
    </recommendedName>
    <alternativeName>
        <fullName evidence="10">Oxaloacetate decarboxylase</fullName>
    </alternativeName>
</protein>
<evidence type="ECO:0000313" key="12">
    <source>
        <dbReference type="Proteomes" id="UP001155546"/>
    </source>
</evidence>
<evidence type="ECO:0000256" key="5">
    <source>
        <dbReference type="ARBA" id="ARBA00022723"/>
    </source>
</evidence>
<dbReference type="EC" id="4.1.3.17" evidence="10"/>
<dbReference type="EC" id="4.1.1.112" evidence="10"/>
<dbReference type="GO" id="GO:0046872">
    <property type="term" value="F:metal ion binding"/>
    <property type="evidence" value="ECO:0007669"/>
    <property type="project" value="UniProtKB-KW"/>
</dbReference>
<dbReference type="GO" id="GO:0051252">
    <property type="term" value="P:regulation of RNA metabolic process"/>
    <property type="evidence" value="ECO:0007669"/>
    <property type="project" value="InterPro"/>
</dbReference>
<feature type="binding site" evidence="9">
    <location>
        <position position="98"/>
    </location>
    <ligand>
        <name>Mg(2+)</name>
        <dbReference type="ChEBI" id="CHEBI:18420"/>
    </ligand>
</feature>
<gene>
    <name evidence="11" type="ORF">NE535_08160</name>
</gene>
<dbReference type="CDD" id="cd16841">
    <property type="entry name" value="RraA_family"/>
    <property type="match status" value="1"/>
</dbReference>
<dbReference type="GO" id="GO:0008948">
    <property type="term" value="F:oxaloacetate decarboxylase activity"/>
    <property type="evidence" value="ECO:0007669"/>
    <property type="project" value="UniProtKB-EC"/>
</dbReference>